<dbReference type="GO" id="GO:0016787">
    <property type="term" value="F:hydrolase activity"/>
    <property type="evidence" value="ECO:0007669"/>
    <property type="project" value="UniProtKB-KW"/>
</dbReference>
<reference evidence="5 6" key="1">
    <citation type="submission" date="2019-03" db="EMBL/GenBank/DDBJ databases">
        <title>Genomic Encyclopedia of Type Strains, Phase IV (KMG-IV): sequencing the most valuable type-strain genomes for metagenomic binning, comparative biology and taxonomic classification.</title>
        <authorList>
            <person name="Goeker M."/>
        </authorList>
    </citation>
    <scope>NUCLEOTIDE SEQUENCE [LARGE SCALE GENOMIC DNA]</scope>
    <source>
        <strain evidence="5 6">DSM 45765</strain>
    </source>
</reference>
<dbReference type="NCBIfam" id="TIGR00724">
    <property type="entry name" value="urea_amlyse_rel"/>
    <property type="match status" value="1"/>
</dbReference>
<dbReference type="AlphaFoldDB" id="A0A4R2PU26"/>
<proteinExistence type="predicted"/>
<keyword evidence="1" id="KW-0547">Nucleotide-binding</keyword>
<dbReference type="Pfam" id="PF02626">
    <property type="entry name" value="CT_A_B"/>
    <property type="match status" value="1"/>
</dbReference>
<dbReference type="Proteomes" id="UP000294911">
    <property type="component" value="Unassembled WGS sequence"/>
</dbReference>
<dbReference type="SUPFAM" id="SSF50891">
    <property type="entry name" value="Cyclophilin-like"/>
    <property type="match status" value="1"/>
</dbReference>
<dbReference type="InterPro" id="IPR003778">
    <property type="entry name" value="CT_A_B"/>
</dbReference>
<dbReference type="PANTHER" id="PTHR43309">
    <property type="entry name" value="5-OXOPROLINASE SUBUNIT C"/>
    <property type="match status" value="1"/>
</dbReference>
<dbReference type="RefSeq" id="WP_132881303.1">
    <property type="nucleotide sequence ID" value="NZ_SLXQ01000030.1"/>
</dbReference>
<evidence type="ECO:0000256" key="2">
    <source>
        <dbReference type="ARBA" id="ARBA00022801"/>
    </source>
</evidence>
<dbReference type="SMART" id="SM00797">
    <property type="entry name" value="AHS2"/>
    <property type="match status" value="1"/>
</dbReference>
<keyword evidence="6" id="KW-1185">Reference proteome</keyword>
<evidence type="ECO:0000313" key="6">
    <source>
        <dbReference type="Proteomes" id="UP000294911"/>
    </source>
</evidence>
<dbReference type="PANTHER" id="PTHR43309:SF3">
    <property type="entry name" value="5-OXOPROLINASE SUBUNIT C"/>
    <property type="match status" value="1"/>
</dbReference>
<evidence type="ECO:0000313" key="5">
    <source>
        <dbReference type="EMBL" id="TCP39367.1"/>
    </source>
</evidence>
<gene>
    <name evidence="5" type="ORF">EV191_13015</name>
</gene>
<dbReference type="OrthoDB" id="9768696at2"/>
<keyword evidence="3" id="KW-0067">ATP-binding</keyword>
<dbReference type="Gene3D" id="2.40.100.10">
    <property type="entry name" value="Cyclophilin-like"/>
    <property type="match status" value="1"/>
</dbReference>
<keyword evidence="2" id="KW-0378">Hydrolase</keyword>
<evidence type="ECO:0000259" key="4">
    <source>
        <dbReference type="SMART" id="SM00797"/>
    </source>
</evidence>
<name>A0A4R2PU26_9PSEU</name>
<sequence>MTSPPTPAIEIVEPGPFSTIQDLGRHAHAHLGVPTSGAADQGAFRLANRLVGNAETAACLEITLGGAIVRFHAPASVALTGAPTAAKLDRRPASLMQRFHVQQGQTLRLDAPAYGLRTYLAVRGGIAVPATLGSRSTDTLSGLGPEPLQTGQVLPIGDSPEVDRSGLPDCATTAVPTTMDPTVRVHPGPRDDWFSPDALRVLTSETWEITAETNRVGARLSGPALEYATNSQLPSEGMVAGAIEVPPSGQPIVFLADHPTTGGYPVIGVVHAEDIGLLSQARPSTRLRFRITRYSTDLTGETSRHTHLT</sequence>
<protein>
    <submittedName>
        <fullName evidence="5">Biotin-dependent carboxylase-like uncharacterized protein</fullName>
    </submittedName>
</protein>
<organism evidence="5 6">
    <name type="scientific">Tamaricihabitans halophyticus</name>
    <dbReference type="NCBI Taxonomy" id="1262583"/>
    <lineage>
        <taxon>Bacteria</taxon>
        <taxon>Bacillati</taxon>
        <taxon>Actinomycetota</taxon>
        <taxon>Actinomycetes</taxon>
        <taxon>Pseudonocardiales</taxon>
        <taxon>Pseudonocardiaceae</taxon>
        <taxon>Tamaricihabitans</taxon>
    </lineage>
</organism>
<dbReference type="GO" id="GO:0005524">
    <property type="term" value="F:ATP binding"/>
    <property type="evidence" value="ECO:0007669"/>
    <property type="project" value="UniProtKB-KW"/>
</dbReference>
<accession>A0A4R2PU26</accession>
<dbReference type="InterPro" id="IPR029000">
    <property type="entry name" value="Cyclophilin-like_dom_sf"/>
</dbReference>
<comment type="caution">
    <text evidence="5">The sequence shown here is derived from an EMBL/GenBank/DDBJ whole genome shotgun (WGS) entry which is preliminary data.</text>
</comment>
<evidence type="ECO:0000256" key="3">
    <source>
        <dbReference type="ARBA" id="ARBA00022840"/>
    </source>
</evidence>
<dbReference type="EMBL" id="SLXQ01000030">
    <property type="protein sequence ID" value="TCP39367.1"/>
    <property type="molecule type" value="Genomic_DNA"/>
</dbReference>
<dbReference type="InterPro" id="IPR052708">
    <property type="entry name" value="PxpC"/>
</dbReference>
<feature type="domain" description="Carboxyltransferase" evidence="4">
    <location>
        <begin position="30"/>
        <end position="307"/>
    </location>
</feature>
<evidence type="ECO:0000256" key="1">
    <source>
        <dbReference type="ARBA" id="ARBA00022741"/>
    </source>
</evidence>